<sequence length="142" mass="16631">MKNFKKNYLINRITNVRYSADSLSGLTKKDNLNILEDFLSLTECIVEHFGIPEQSKDYIQKHIVSMKTLDWASTSFFIKVKSYYDHLEINDFFELDLPLRSIEVIINQSNDNLYDTLDSELYFRIDLLISKIHTSIATKLTP</sequence>
<dbReference type="EMBL" id="CP033923">
    <property type="protein sequence ID" value="AZA89778.1"/>
    <property type="molecule type" value="Genomic_DNA"/>
</dbReference>
<dbReference type="AlphaFoldDB" id="A0AAD1DPH8"/>
<reference evidence="1 2" key="1">
    <citation type="submission" date="2018-11" db="EMBL/GenBank/DDBJ databases">
        <title>Proposal to divide the Flavobacteriaceae and reorganize its genera based on Amino Acid Identity values calculated from whole genome sequences.</title>
        <authorList>
            <person name="Nicholson A.C."/>
            <person name="Gulvik C.A."/>
            <person name="Whitney A.M."/>
            <person name="Humrighouse B.W."/>
            <person name="Bell M."/>
            <person name="Holmes B."/>
            <person name="Steigerwalt A.G."/>
            <person name="Villarma A."/>
            <person name="Sheth M."/>
            <person name="Batra D."/>
            <person name="Pryor J."/>
            <person name="Bernardet J.-F."/>
            <person name="Hugo C."/>
            <person name="Kampfer P."/>
            <person name="Newman J."/>
            <person name="McQuiston J.R."/>
        </authorList>
    </citation>
    <scope>NUCLEOTIDE SEQUENCE [LARGE SCALE GENOMIC DNA]</scope>
    <source>
        <strain evidence="1 2">G0041</strain>
    </source>
</reference>
<dbReference type="KEGG" id="cnk:EG343_03605"/>
<protein>
    <submittedName>
        <fullName evidence="1">Uncharacterized protein</fullName>
    </submittedName>
</protein>
<organism evidence="1 2">
    <name type="scientific">Chryseobacterium nakagawai</name>
    <dbReference type="NCBI Taxonomy" id="1241982"/>
    <lineage>
        <taxon>Bacteria</taxon>
        <taxon>Pseudomonadati</taxon>
        <taxon>Bacteroidota</taxon>
        <taxon>Flavobacteriia</taxon>
        <taxon>Flavobacteriales</taxon>
        <taxon>Weeksellaceae</taxon>
        <taxon>Chryseobacterium group</taxon>
        <taxon>Chryseobacterium</taxon>
    </lineage>
</organism>
<evidence type="ECO:0000313" key="2">
    <source>
        <dbReference type="Proteomes" id="UP000278288"/>
    </source>
</evidence>
<evidence type="ECO:0000313" key="1">
    <source>
        <dbReference type="EMBL" id="AZA89778.1"/>
    </source>
</evidence>
<gene>
    <name evidence="1" type="ORF">EG343_03605</name>
</gene>
<proteinExistence type="predicted"/>
<name>A0AAD1DPH8_CHRNA</name>
<accession>A0AAD1DPH8</accession>
<keyword evidence="2" id="KW-1185">Reference proteome</keyword>
<dbReference type="RefSeq" id="WP_123856242.1">
    <property type="nucleotide sequence ID" value="NZ_CP033923.1"/>
</dbReference>
<dbReference type="Proteomes" id="UP000278288">
    <property type="component" value="Chromosome"/>
</dbReference>